<evidence type="ECO:0000256" key="4">
    <source>
        <dbReference type="ARBA" id="ARBA00022728"/>
    </source>
</evidence>
<feature type="region of interest" description="Disordered" evidence="8">
    <location>
        <begin position="1"/>
        <end position="25"/>
    </location>
</feature>
<evidence type="ECO:0000259" key="9">
    <source>
        <dbReference type="Pfam" id="PF23231"/>
    </source>
</evidence>
<evidence type="ECO:0000256" key="6">
    <source>
        <dbReference type="ARBA" id="ARBA00023187"/>
    </source>
</evidence>
<gene>
    <name evidence="10" type="ORF">BSTOLATCC_MIC9993</name>
</gene>
<keyword evidence="5" id="KW-0677">Repeat</keyword>
<dbReference type="InterPro" id="IPR059164">
    <property type="entry name" value="HAT_PRP39_C"/>
</dbReference>
<proteinExistence type="inferred from homology"/>
<dbReference type="PANTHER" id="PTHR11246:SF3">
    <property type="entry name" value="CROOKED NECK-LIKE PROTEIN 1"/>
    <property type="match status" value="1"/>
</dbReference>
<name>A0AAU9ILU1_9CILI</name>
<dbReference type="Pfam" id="PF23241">
    <property type="entry name" value="HAT_PRP39_C"/>
    <property type="match status" value="1"/>
</dbReference>
<dbReference type="Pfam" id="PF23231">
    <property type="entry name" value="HAT_Syf1_CNRKL1_C"/>
    <property type="match status" value="1"/>
</dbReference>
<keyword evidence="11" id="KW-1185">Reference proteome</keyword>
<evidence type="ECO:0000256" key="1">
    <source>
        <dbReference type="ARBA" id="ARBA00004123"/>
    </source>
</evidence>
<accession>A0AAU9ILU1</accession>
<sequence length="675" mass="81106">MDPIERPEYSLPPSQMSVRLPRTKNKAPADIQISAEQLLREALANQIDDIRPPRVQINDEEELTDYLHRKTAEFENTVRKQKFLISAWLKYAAFEEGLQDFKRARSVFERAINVDYKNTSLWVKYAEMEMRHKFVNNARNVWERAINYLPRVDQLWYKYAYMEEMLGNYIGARKIFERWMEINPPQSAWIMYSKFEERMKETDKAREIIYRMIQAHPEVSSFIKVAKFEEKHKNRQGARKVFEKCIEELGPHANVEEFFLEFTEFEIKCHEYERARELFKYAIEQIPKEKAPKLYQNYINFEKQYGSKGNIEIVVLNKRRALYEKSLSEQPMAYDIWFDYIKLEESQGDLKRIRETYERAIANIPNSNEKKHWRRYIYFWINYAVFEESSGEIENARQVYENALKIVPHQYFSFSKLWTLYAFFEIRQLNLEKARKILGTGIGKYGSKKIFQAYIELEMQLGEIDRCRNLYTKWIEKQPSNCKAWIKFSEFEKTLEETERCRKILEIAISQTNLDMPELAWKAYIDTEIELNNCKGAKDLYERLLTKTKHLKVWVSYAQFEISYQNFDDARNVLKRGDNHFKQISDKESRLLLLEAWQEIEQEHGDEKSVEEVMKKMPQKVKKKRKVEREGEEEAGYEEYLDYIFPDETTEARNLKILEMAKKWKEAQDSVKDDV</sequence>
<dbReference type="FunFam" id="1.25.40.10:FF:000072">
    <property type="entry name" value="Crooked neck-like protein 1"/>
    <property type="match status" value="1"/>
</dbReference>
<keyword evidence="6" id="KW-0508">mRNA splicing</keyword>
<evidence type="ECO:0000313" key="10">
    <source>
        <dbReference type="EMBL" id="CAG9314197.1"/>
    </source>
</evidence>
<dbReference type="Proteomes" id="UP001162131">
    <property type="component" value="Unassembled WGS sequence"/>
</dbReference>
<dbReference type="Pfam" id="PF23240">
    <property type="entry name" value="HAT_PRP39_N"/>
    <property type="match status" value="1"/>
</dbReference>
<reference evidence="10" key="1">
    <citation type="submission" date="2021-09" db="EMBL/GenBank/DDBJ databases">
        <authorList>
            <consortium name="AG Swart"/>
            <person name="Singh M."/>
            <person name="Singh A."/>
            <person name="Seah K."/>
            <person name="Emmerich C."/>
        </authorList>
    </citation>
    <scope>NUCLEOTIDE SEQUENCE</scope>
    <source>
        <strain evidence="10">ATCC30299</strain>
    </source>
</reference>
<protein>
    <recommendedName>
        <fullName evidence="9">Pre-mRNA-splicing factor Syf1/CRNKL1-like C-terminal HAT-repeats domain-containing protein</fullName>
    </recommendedName>
</protein>
<evidence type="ECO:0000256" key="5">
    <source>
        <dbReference type="ARBA" id="ARBA00022737"/>
    </source>
</evidence>
<evidence type="ECO:0000313" key="11">
    <source>
        <dbReference type="Proteomes" id="UP001162131"/>
    </source>
</evidence>
<dbReference type="GO" id="GO:0071007">
    <property type="term" value="C:U2-type catalytic step 2 spliceosome"/>
    <property type="evidence" value="ECO:0007669"/>
    <property type="project" value="TreeGrafter"/>
</dbReference>
<keyword evidence="3" id="KW-0507">mRNA processing</keyword>
<dbReference type="InterPro" id="IPR011990">
    <property type="entry name" value="TPR-like_helical_dom_sf"/>
</dbReference>
<dbReference type="SMART" id="SM00386">
    <property type="entry name" value="HAT"/>
    <property type="match status" value="14"/>
</dbReference>
<dbReference type="InterPro" id="IPR045075">
    <property type="entry name" value="Syf1-like"/>
</dbReference>
<evidence type="ECO:0000256" key="2">
    <source>
        <dbReference type="ARBA" id="ARBA00008644"/>
    </source>
</evidence>
<dbReference type="InterPro" id="IPR055430">
    <property type="entry name" value="HAT_Syf1_CNRKL1_C"/>
</dbReference>
<feature type="domain" description="Pre-mRNA-splicing factor Syf1/CRNKL1-like C-terminal HAT-repeats" evidence="9">
    <location>
        <begin position="86"/>
        <end position="306"/>
    </location>
</feature>
<dbReference type="EMBL" id="CAJZBQ010000011">
    <property type="protein sequence ID" value="CAG9314197.1"/>
    <property type="molecule type" value="Genomic_DNA"/>
</dbReference>
<keyword evidence="7" id="KW-0539">Nucleus</keyword>
<dbReference type="InterPro" id="IPR003107">
    <property type="entry name" value="HAT"/>
</dbReference>
<dbReference type="PANTHER" id="PTHR11246">
    <property type="entry name" value="PRE-MRNA SPLICING FACTOR"/>
    <property type="match status" value="1"/>
</dbReference>
<dbReference type="Gene3D" id="1.25.40.10">
    <property type="entry name" value="Tetratricopeptide repeat domain"/>
    <property type="match status" value="4"/>
</dbReference>
<organism evidence="10 11">
    <name type="scientific">Blepharisma stoltei</name>
    <dbReference type="NCBI Taxonomy" id="1481888"/>
    <lineage>
        <taxon>Eukaryota</taxon>
        <taxon>Sar</taxon>
        <taxon>Alveolata</taxon>
        <taxon>Ciliophora</taxon>
        <taxon>Postciliodesmatophora</taxon>
        <taxon>Heterotrichea</taxon>
        <taxon>Heterotrichida</taxon>
        <taxon>Blepharismidae</taxon>
        <taxon>Blepharisma</taxon>
    </lineage>
</organism>
<dbReference type="FunFam" id="1.25.40.10:FF:000048">
    <property type="entry name" value="Cell cycle control protein"/>
    <property type="match status" value="1"/>
</dbReference>
<dbReference type="GO" id="GO:0071014">
    <property type="term" value="C:post-mRNA release spliceosomal complex"/>
    <property type="evidence" value="ECO:0007669"/>
    <property type="project" value="TreeGrafter"/>
</dbReference>
<comment type="caution">
    <text evidence="10">The sequence shown here is derived from an EMBL/GenBank/DDBJ whole genome shotgun (WGS) entry which is preliminary data.</text>
</comment>
<dbReference type="GO" id="GO:0000974">
    <property type="term" value="C:Prp19 complex"/>
    <property type="evidence" value="ECO:0007669"/>
    <property type="project" value="TreeGrafter"/>
</dbReference>
<dbReference type="AlphaFoldDB" id="A0AAU9ILU1"/>
<evidence type="ECO:0000256" key="8">
    <source>
        <dbReference type="SAM" id="MobiDB-lite"/>
    </source>
</evidence>
<dbReference type="GO" id="GO:0071011">
    <property type="term" value="C:precatalytic spliceosome"/>
    <property type="evidence" value="ECO:0007669"/>
    <property type="project" value="TreeGrafter"/>
</dbReference>
<dbReference type="SUPFAM" id="SSF48452">
    <property type="entry name" value="TPR-like"/>
    <property type="match status" value="3"/>
</dbReference>
<evidence type="ECO:0000256" key="3">
    <source>
        <dbReference type="ARBA" id="ARBA00022664"/>
    </source>
</evidence>
<keyword evidence="4" id="KW-0747">Spliceosome</keyword>
<evidence type="ECO:0000256" key="7">
    <source>
        <dbReference type="ARBA" id="ARBA00023242"/>
    </source>
</evidence>
<dbReference type="GO" id="GO:0000245">
    <property type="term" value="P:spliceosomal complex assembly"/>
    <property type="evidence" value="ECO:0007669"/>
    <property type="project" value="TreeGrafter"/>
</dbReference>
<comment type="subcellular location">
    <subcellularLocation>
        <location evidence="1">Nucleus</location>
    </subcellularLocation>
</comment>
<comment type="similarity">
    <text evidence="2">Belongs to the crooked-neck family.</text>
</comment>